<organism evidence="6 7">
    <name type="scientific">Shimia marina</name>
    <dbReference type="NCBI Taxonomy" id="321267"/>
    <lineage>
        <taxon>Bacteria</taxon>
        <taxon>Pseudomonadati</taxon>
        <taxon>Pseudomonadota</taxon>
        <taxon>Alphaproteobacteria</taxon>
        <taxon>Rhodobacterales</taxon>
        <taxon>Roseobacteraceae</taxon>
    </lineage>
</organism>
<dbReference type="PANTHER" id="PTHR43335">
    <property type="entry name" value="ABC TRANSPORTER, ATP-BINDING PROTEIN"/>
    <property type="match status" value="1"/>
</dbReference>
<dbReference type="InterPro" id="IPR027417">
    <property type="entry name" value="P-loop_NTPase"/>
</dbReference>
<dbReference type="Proteomes" id="UP000054823">
    <property type="component" value="Unassembled WGS sequence"/>
</dbReference>
<dbReference type="OrthoDB" id="7836418at2"/>
<feature type="domain" description="ABC transporter" evidence="5">
    <location>
        <begin position="297"/>
        <end position="531"/>
    </location>
</feature>
<feature type="transmembrane region" description="Helical" evidence="4">
    <location>
        <begin position="210"/>
        <end position="235"/>
    </location>
</feature>
<reference evidence="6 7" key="1">
    <citation type="submission" date="2015-09" db="EMBL/GenBank/DDBJ databases">
        <authorList>
            <consortium name="Swine Surveillance"/>
        </authorList>
    </citation>
    <scope>NUCLEOTIDE SEQUENCE [LARGE SCALE GENOMIC DNA]</scope>
    <source>
        <strain evidence="6 7">CECT 7688</strain>
    </source>
</reference>
<feature type="compositionally biased region" description="Low complexity" evidence="3">
    <location>
        <begin position="20"/>
        <end position="32"/>
    </location>
</feature>
<gene>
    <name evidence="6" type="primary">prsD_3</name>
    <name evidence="6" type="ORF">SHM7688_03898</name>
</gene>
<keyword evidence="6" id="KW-0067">ATP-binding</keyword>
<feature type="compositionally biased region" description="Polar residues" evidence="3">
    <location>
        <begin position="1"/>
        <end position="15"/>
    </location>
</feature>
<proteinExistence type="inferred from homology"/>
<evidence type="ECO:0000259" key="5">
    <source>
        <dbReference type="PROSITE" id="PS50893"/>
    </source>
</evidence>
<keyword evidence="4" id="KW-0812">Transmembrane</keyword>
<evidence type="ECO:0000256" key="3">
    <source>
        <dbReference type="SAM" id="MobiDB-lite"/>
    </source>
</evidence>
<dbReference type="AlphaFoldDB" id="A0A0P1EUU8"/>
<dbReference type="Gene3D" id="3.40.50.300">
    <property type="entry name" value="P-loop containing nucleotide triphosphate hydrolases"/>
    <property type="match status" value="1"/>
</dbReference>
<dbReference type="SUPFAM" id="SSF52540">
    <property type="entry name" value="P-loop containing nucleoside triphosphate hydrolases"/>
    <property type="match status" value="1"/>
</dbReference>
<feature type="transmembrane region" description="Helical" evidence="4">
    <location>
        <begin position="91"/>
        <end position="110"/>
    </location>
</feature>
<dbReference type="GO" id="GO:0005524">
    <property type="term" value="F:ATP binding"/>
    <property type="evidence" value="ECO:0007669"/>
    <property type="project" value="UniProtKB-KW"/>
</dbReference>
<evidence type="ECO:0000256" key="1">
    <source>
        <dbReference type="ARBA" id="ARBA00005417"/>
    </source>
</evidence>
<dbReference type="EMBL" id="CYPW01000040">
    <property type="protein sequence ID" value="CUH54427.1"/>
    <property type="molecule type" value="Genomic_DNA"/>
</dbReference>
<keyword evidence="7" id="KW-1185">Reference proteome</keyword>
<evidence type="ECO:0000313" key="6">
    <source>
        <dbReference type="EMBL" id="CUH54427.1"/>
    </source>
</evidence>
<keyword evidence="6" id="KW-0547">Nucleotide-binding</keyword>
<feature type="transmembrane region" description="Helical" evidence="4">
    <location>
        <begin position="241"/>
        <end position="262"/>
    </location>
</feature>
<evidence type="ECO:0000256" key="2">
    <source>
        <dbReference type="ARBA" id="ARBA00022448"/>
    </source>
</evidence>
<keyword evidence="4" id="KW-0472">Membrane</keyword>
<dbReference type="RefSeq" id="WP_058241543.1">
    <property type="nucleotide sequence ID" value="NZ_CYPW01000040.1"/>
</dbReference>
<name>A0A0P1EUU8_9RHOB</name>
<evidence type="ECO:0000313" key="7">
    <source>
        <dbReference type="Proteomes" id="UP000054823"/>
    </source>
</evidence>
<dbReference type="Pfam" id="PF00005">
    <property type="entry name" value="ABC_tran"/>
    <property type="match status" value="1"/>
</dbReference>
<comment type="similarity">
    <text evidence="1">Belongs to the ABC transporter superfamily.</text>
</comment>
<feature type="transmembrane region" description="Helical" evidence="4">
    <location>
        <begin position="54"/>
        <end position="79"/>
    </location>
</feature>
<dbReference type="PANTHER" id="PTHR43335:SF4">
    <property type="entry name" value="ABC TRANSPORTER, ATP-BINDING PROTEIN"/>
    <property type="match status" value="1"/>
</dbReference>
<dbReference type="GO" id="GO:0016887">
    <property type="term" value="F:ATP hydrolysis activity"/>
    <property type="evidence" value="ECO:0007669"/>
    <property type="project" value="InterPro"/>
</dbReference>
<dbReference type="InterPro" id="IPR003439">
    <property type="entry name" value="ABC_transporter-like_ATP-bd"/>
</dbReference>
<protein>
    <submittedName>
        <fullName evidence="6">Type I secretion system ATP-binding protein PrsD</fullName>
    </submittedName>
</protein>
<dbReference type="PROSITE" id="PS50893">
    <property type="entry name" value="ABC_TRANSPORTER_2"/>
    <property type="match status" value="1"/>
</dbReference>
<evidence type="ECO:0000256" key="4">
    <source>
        <dbReference type="SAM" id="Phobius"/>
    </source>
</evidence>
<accession>A0A0P1EUU8</accession>
<sequence>MSDVSSQPGAGQPVSSGLKATRATSRATSTAAQSAEKSATVMATTYRDRATPAWAAFISVLFSMGAGVCLLATAVFIVFFYDQVALNQQSILAPLLFAGALVPIIGILIFDVGHARALAGYRYMRLRHAAFGRAVVGVLAGTVLAMLDLRLAIPFVLGGALAWGLSRLADRGLPGEPLWAFVPQEAISFLSGRDQRAVDMANAARGESPLFTALCRALGLSTLIGALALASWLTAQDVLDLSAVATAALITAWSVQAFIAFFRQNTRHDPENTHRAAEVIALPAPYVSEDAETDTALIVSHLSVRAPDGRLLLTDVSFQAEPGAIIGICGDSFSAKSLLMRALHAPHDMTRLSVRGHVALHGTPLWERHAHERQLSSVFVPPEPLSVPGGGANNLTCFADEAQVTRARRVLQSLVFTADTVNRIETTTDVTHLSRTEQKALSLARALTLRPQLYLFDRPEDGANETLMTALSDRIRAESRLGHISLIITENRRLLEACDHLLMMQNGRVIEFAPTAEIRARQSSGWNRFVCPRDLDQEEALDGWICSQFRRDGDEANRRAVCMVANEMLSVACQTAPGPEYAADQLSFEFKHFAGHCQLKMIDTRLALSSGAMQKARAAAQTSVEGERLSPLAKITRDCLEVETGASQGDGHLLVTIKTYDPRLLNARKVDSDATPQA</sequence>
<feature type="transmembrane region" description="Helical" evidence="4">
    <location>
        <begin position="130"/>
        <end position="147"/>
    </location>
</feature>
<dbReference type="STRING" id="321267.SHM7688_03898"/>
<keyword evidence="4" id="KW-1133">Transmembrane helix</keyword>
<keyword evidence="2" id="KW-0813">Transport</keyword>
<feature type="region of interest" description="Disordered" evidence="3">
    <location>
        <begin position="1"/>
        <end position="32"/>
    </location>
</feature>